<evidence type="ECO:0000256" key="3">
    <source>
        <dbReference type="ARBA" id="ARBA00023134"/>
    </source>
</evidence>
<dbReference type="AlphaFoldDB" id="A0A8C7GY38"/>
<evidence type="ECO:0000256" key="1">
    <source>
        <dbReference type="ARBA" id="ARBA00008535"/>
    </source>
</evidence>
<feature type="region of interest" description="Disordered" evidence="4">
    <location>
        <begin position="1046"/>
        <end position="1090"/>
    </location>
</feature>
<dbReference type="PANTHER" id="PTHR10903:SF167">
    <property type="entry name" value="GTPASE IMAP FAMILY MEMBER 6-RELATED"/>
    <property type="match status" value="1"/>
</dbReference>
<keyword evidence="7" id="KW-1185">Reference proteome</keyword>
<dbReference type="Proteomes" id="UP000694557">
    <property type="component" value="Unassembled WGS sequence"/>
</dbReference>
<feature type="compositionally biased region" description="Basic and acidic residues" evidence="4">
    <location>
        <begin position="395"/>
        <end position="432"/>
    </location>
</feature>
<dbReference type="Pfam" id="PF04548">
    <property type="entry name" value="AIG1"/>
    <property type="match status" value="2"/>
</dbReference>
<comment type="similarity">
    <text evidence="1">Belongs to the TRAFAC class TrmE-Era-EngA-EngB-Septin-like GTPase superfamily. AIG1/Toc34/Toc159-like paraseptin GTPase family. IAN subfamily.</text>
</comment>
<evidence type="ECO:0000313" key="7">
    <source>
        <dbReference type="Proteomes" id="UP000694557"/>
    </source>
</evidence>
<dbReference type="InterPro" id="IPR027417">
    <property type="entry name" value="P-loop_NTPase"/>
</dbReference>
<feature type="region of interest" description="Disordered" evidence="4">
    <location>
        <begin position="18"/>
        <end position="51"/>
    </location>
</feature>
<feature type="domain" description="AIG1-type G" evidence="5">
    <location>
        <begin position="819"/>
        <end position="1033"/>
    </location>
</feature>
<sequence>MRKDRCCHNRLIEVRRVTQERQAGSERLGSSERRKEKTQGYRQKTQQPVPTNSYLAMTDVLPGSHARTPEPELRLVLLGTIGCGKTLSGDTLLGQSSSGSPSSSSSSPRLCQLRPGASEGRRLTVVEAPRWYWSGGHMEAGVRKETERALELAAPGPHAFLLLVPVGQFTEVEHRVPAELEEVFGEGVLKHTLVLFTCGDYLMGQGAGQYLEGEDPGLREVIDRCGGQYHVLNNRRPQDREQVRELLEKVENMVQKNRGCYIRQNTLQREMEEQARGRERELKEKVEEQARERERELKEKVEEQARERERELKEKVEEQARGRERELKEKVEEQARERERELKEKVEEQARERERELKEKVEEQARGRERELKEKVEEQARERERELKRYKVEEKETVLESRHVTNTETRRYCGSQKREVTPNSAIERRREEEREESEEMENWKEEMEKIKKERDEIMKSRKEKEEMERKIEEEWEKRRKDEMEKRRKRRGRERELKEKVEEQARGRERELKEKVEEQARGRERELKEKVEEQERGRERELKEKVEEQARERERELKEKVEEQARGRERELKEKVEEQARERERELKEKVEEQARERERELKEKVEEQARGRERELKEKVEEQARERERELKEKVEEQARERERELKEKVEEQARGRERELKEKVEEQARGREGELESRHVTNTETRRYWGNRKREVTPNSAIERRREEEREEMERKREEEIERRRREEGEDMEEKVTVKPLVNCLQSTPTQQQQPKKPQNGGPALFTRIPSFHLTEEGGILSQLSKLEAKPAQKVVNTFSHKINSIEEKTTPSSSSSQSELRVVLLGRSGSGKSAAGNIILGREEFVSRPDITTAVTQDCQKSRALVAGRRVAVVDTPDWFRSEHPPDVVRSKLSSCVALSAPGPHAFILCVPVDQPAQAELQALGALEKVFGPGAVRTHTLVLFTHSDRLKESGKVGVEGVEKYISSQRRDLLELVKRCGDRYHVMERGSGGEEEEERKRRSVGELLEKVEQTVREGGGECFSCPLFQEAEDRVRQRQEEIVRERRGRGEEVKRQALHSYSMQPLRETEEDEEENERTREEAEKSVSALELENLPSLSSSSAWYSSLLRSVWEKVGAGASKVPKLTAGGALLGGVVGVFFGGPIGGAIGATAGSVVTEVGRRRFSQTKNSAEETDATGRIEGEILDKVLKTE</sequence>
<evidence type="ECO:0000256" key="2">
    <source>
        <dbReference type="ARBA" id="ARBA00022741"/>
    </source>
</evidence>
<dbReference type="InterPro" id="IPR006703">
    <property type="entry name" value="G_AIG1"/>
</dbReference>
<name>A0A8C7GY38_ONCKI</name>
<dbReference type="Ensembl" id="ENSOKIT00005052853.1">
    <property type="protein sequence ID" value="ENSOKIP00005050051.1"/>
    <property type="gene ID" value="ENSOKIG00005021082.1"/>
</dbReference>
<reference evidence="6" key="1">
    <citation type="submission" date="2025-05" db="UniProtKB">
        <authorList>
            <consortium name="Ensembl"/>
        </authorList>
    </citation>
    <scope>IDENTIFICATION</scope>
</reference>
<accession>A0A8C7GY38</accession>
<feature type="compositionally biased region" description="Low complexity" evidence="4">
    <location>
        <begin position="749"/>
        <end position="760"/>
    </location>
</feature>
<dbReference type="KEGG" id="oki:109876405"/>
<dbReference type="Ensembl" id="ENSOKIT00005052800.1">
    <property type="protein sequence ID" value="ENSOKIP00005049999.1"/>
    <property type="gene ID" value="ENSOKIG00005021082.1"/>
</dbReference>
<evidence type="ECO:0000259" key="5">
    <source>
        <dbReference type="PROSITE" id="PS51720"/>
    </source>
</evidence>
<dbReference type="GeneTree" id="ENSGT00940000165343"/>
<feature type="region of interest" description="Disordered" evidence="4">
    <location>
        <begin position="273"/>
        <end position="375"/>
    </location>
</feature>
<feature type="compositionally biased region" description="Basic and acidic residues" evidence="4">
    <location>
        <begin position="492"/>
        <end position="729"/>
    </location>
</feature>
<dbReference type="Gene3D" id="3.40.50.300">
    <property type="entry name" value="P-loop containing nucleotide triphosphate hydrolases"/>
    <property type="match status" value="2"/>
</dbReference>
<dbReference type="PROSITE" id="PS51720">
    <property type="entry name" value="G_AIG1"/>
    <property type="match status" value="2"/>
</dbReference>
<evidence type="ECO:0000313" key="6">
    <source>
        <dbReference type="Ensembl" id="ENSOKIP00005050051.1"/>
    </source>
</evidence>
<keyword evidence="2" id="KW-0547">Nucleotide-binding</keyword>
<dbReference type="Ensembl" id="ENSOKIT00005052786.1">
    <property type="protein sequence ID" value="ENSOKIP00005049985.1"/>
    <property type="gene ID" value="ENSOKIG00005021082.1"/>
</dbReference>
<gene>
    <name evidence="6" type="primary">LOC109877617</name>
</gene>
<proteinExistence type="inferred from homology"/>
<evidence type="ECO:0000256" key="4">
    <source>
        <dbReference type="SAM" id="MobiDB-lite"/>
    </source>
</evidence>
<feature type="compositionally biased region" description="Basic and acidic residues" evidence="4">
    <location>
        <begin position="1046"/>
        <end position="1056"/>
    </location>
</feature>
<protein>
    <submittedName>
        <fullName evidence="6">Plectin-like</fullName>
    </submittedName>
</protein>
<keyword evidence="3" id="KW-0342">GTP-binding</keyword>
<dbReference type="GO" id="GO:0005525">
    <property type="term" value="F:GTP binding"/>
    <property type="evidence" value="ECO:0007669"/>
    <property type="project" value="UniProtKB-KW"/>
</dbReference>
<feature type="domain" description="AIG1-type G" evidence="5">
    <location>
        <begin position="70"/>
        <end position="271"/>
    </location>
</feature>
<dbReference type="InterPro" id="IPR045058">
    <property type="entry name" value="GIMA/IAN/Toc"/>
</dbReference>
<feature type="region of interest" description="Disordered" evidence="4">
    <location>
        <begin position="92"/>
        <end position="118"/>
    </location>
</feature>
<dbReference type="PANTHER" id="PTHR10903">
    <property type="entry name" value="GTPASE, IMAP FAMILY MEMBER-RELATED"/>
    <property type="match status" value="1"/>
</dbReference>
<feature type="region of interest" description="Disordered" evidence="4">
    <location>
        <begin position="395"/>
        <end position="767"/>
    </location>
</feature>
<dbReference type="FunFam" id="3.40.50.300:FF:002274">
    <property type="entry name" value="Si:dkeyp-69e1.8"/>
    <property type="match status" value="2"/>
</dbReference>
<feature type="compositionally biased region" description="Basic and acidic residues" evidence="4">
    <location>
        <begin position="441"/>
        <end position="485"/>
    </location>
</feature>
<dbReference type="Ensembl" id="ENSOKIT00005052775.1">
    <property type="protein sequence ID" value="ENSOKIP00005049974.1"/>
    <property type="gene ID" value="ENSOKIG00005021082.1"/>
</dbReference>
<feature type="compositionally biased region" description="Basic and acidic residues" evidence="4">
    <location>
        <begin position="29"/>
        <end position="39"/>
    </location>
</feature>
<feature type="compositionally biased region" description="Low complexity" evidence="4">
    <location>
        <begin position="96"/>
        <end position="108"/>
    </location>
</feature>
<feature type="compositionally biased region" description="Polar residues" evidence="4">
    <location>
        <begin position="40"/>
        <end position="51"/>
    </location>
</feature>
<dbReference type="SUPFAM" id="SSF52540">
    <property type="entry name" value="P-loop containing nucleoside triphosphate hydrolases"/>
    <property type="match status" value="2"/>
</dbReference>
<organism evidence="6 7">
    <name type="scientific">Oncorhynchus kisutch</name>
    <name type="common">Coho salmon</name>
    <name type="synonym">Salmo kisutch</name>
    <dbReference type="NCBI Taxonomy" id="8019"/>
    <lineage>
        <taxon>Eukaryota</taxon>
        <taxon>Metazoa</taxon>
        <taxon>Chordata</taxon>
        <taxon>Craniata</taxon>
        <taxon>Vertebrata</taxon>
        <taxon>Euteleostomi</taxon>
        <taxon>Actinopterygii</taxon>
        <taxon>Neopterygii</taxon>
        <taxon>Teleostei</taxon>
        <taxon>Protacanthopterygii</taxon>
        <taxon>Salmoniformes</taxon>
        <taxon>Salmonidae</taxon>
        <taxon>Salmoninae</taxon>
        <taxon>Oncorhynchus</taxon>
    </lineage>
</organism>